<reference evidence="1 2" key="1">
    <citation type="journal article" date="2010" name="J. Bacteriol.">
        <title>Complete genome sequence of Enterobacter cloacae subsp. cloacae type strain ATCC 13047.</title>
        <authorList>
            <person name="Ren Y."/>
            <person name="Ren Y."/>
            <person name="Zhou Z."/>
            <person name="Guo X."/>
            <person name="Li Y."/>
            <person name="Feng L."/>
            <person name="Wang L."/>
        </authorList>
    </citation>
    <scope>NUCLEOTIDE SEQUENCE [LARGE SCALE GENOMIC DNA]</scope>
    <source>
        <strain evidence="2">ATCC 13047 / DSM 30054 / NBRC 13535 / NCTC 10005 / WDCM 00083 / NCDC 279-56</strain>
        <plasmid evidence="1">pECL_A</plasmid>
    </source>
</reference>
<keyword evidence="2" id="KW-1185">Reference proteome</keyword>
<dbReference type="Proteomes" id="UP000002363">
    <property type="component" value="Plasmid pECL_A"/>
</dbReference>
<dbReference type="OrthoDB" id="7066804at2"/>
<name>A0A0H3CT13_ENTCC</name>
<evidence type="ECO:0000313" key="2">
    <source>
        <dbReference type="Proteomes" id="UP000002363"/>
    </source>
</evidence>
<dbReference type="PATRIC" id="fig|716541.4.peg.44"/>
<geneLocation type="plasmid" evidence="1 2">
    <name>pECL_A</name>
</geneLocation>
<keyword evidence="1" id="KW-0614">Plasmid</keyword>
<dbReference type="EMBL" id="CP001919">
    <property type="protein sequence ID" value="ADF64737.1"/>
    <property type="molecule type" value="Genomic_DNA"/>
</dbReference>
<evidence type="ECO:0000313" key="1">
    <source>
        <dbReference type="EMBL" id="ADF64737.1"/>
    </source>
</evidence>
<dbReference type="KEGG" id="enc:ECL_A049"/>
<accession>A0A0H3CT13</accession>
<dbReference type="AlphaFoldDB" id="A0A0H3CT13"/>
<dbReference type="HOGENOM" id="CLU_749758_0_0_6"/>
<dbReference type="EnsemblBacteria" id="ADF64737">
    <property type="protein sequence ID" value="ADF64737"/>
    <property type="gene ID" value="ECL_A049"/>
</dbReference>
<gene>
    <name evidence="1" type="ordered locus">ECL_A049</name>
</gene>
<protein>
    <recommendedName>
        <fullName evidence="3">DUF4238 domain-containing protein</fullName>
    </recommendedName>
</protein>
<proteinExistence type="predicted"/>
<organism evidence="1 2">
    <name type="scientific">Enterobacter cloacae subsp. cloacae (strain ATCC 13047 / DSM 30054 / NBRC 13535 / NCTC 10005 / WDCM 00083 / NCDC 279-56)</name>
    <dbReference type="NCBI Taxonomy" id="716541"/>
    <lineage>
        <taxon>Bacteria</taxon>
        <taxon>Pseudomonadati</taxon>
        <taxon>Pseudomonadota</taxon>
        <taxon>Gammaproteobacteria</taxon>
        <taxon>Enterobacterales</taxon>
        <taxon>Enterobacteriaceae</taxon>
        <taxon>Enterobacter</taxon>
        <taxon>Enterobacter cloacae complex</taxon>
    </lineage>
</organism>
<sequence>MPPSPRKARNTSNISAGWIAMNASRHAPRPRQNLTLRLSLAVRSRQIEAYPSHTGDNVLYEQPLPISSVAVAKNLFRLIDAKTGEAFDIEEELWAYERLTAAVVNDIIHEHNFSRLRLAKPGDFPFETLTSFAVMQLLLNLHNPQNKNPYKQDLLDHFHHDIEMHFEEYIKSIQSLPGTQPALMNDSFYQKLLRVANASSSREDKCRAIFTLFSLLAILNKPTPYDMINVFRNKIFSRTSVIEIIHTGHAFDSTNPRPVFAIAPNIFCLYTKQNRIYLPLSHNFTLCFIIGSPLTFRPRIDVFSPRPELLKCCDDRHLNFYKVSFDYIDNVMSTIDMYNVGNSSTFYSAYQLSDVEKYLDLQEKDHQYYYTPADPVRWLPQQPDSL</sequence>
<evidence type="ECO:0008006" key="3">
    <source>
        <dbReference type="Google" id="ProtNLM"/>
    </source>
</evidence>
<dbReference type="eggNOG" id="ENOG5033U1N">
    <property type="taxonomic scope" value="Bacteria"/>
</dbReference>